<dbReference type="PIR" id="B90138">
    <property type="entry name" value="B90138"/>
</dbReference>
<dbReference type="GeneID" id="857277"/>
<dbReference type="EMBL" id="AF083031">
    <property type="protein sequence ID" value="AAK39789.1"/>
    <property type="molecule type" value="Genomic_DNA"/>
</dbReference>
<dbReference type="GeneID" id="857427"/>
<sequence>MVRIFKRREMGWNVQPTSRGSTGHLLRRILKTRHGQLNNYRIQHPIRPGSPCAERIVSNRCRERTPLTKLVATTRLQGITSTPREWYPWSQRLLSPRSSYKEEARGEEDNMPRRPPCSPLNWTLRPEESDYSNTHTDSNRTRAANLREGHQKGSSDGKPSRPKTLSFSHNIQQKRTRIRHLTSPLQRLEKGGTSSSRTHTLFPIVKPLGV</sequence>
<reference evidence="5" key="2">
    <citation type="journal article" date="2000" name="Proc. Natl. Acad. Sci. U.S.A.">
        <title>Chloroplast protein and centrosomal genes, a tRNA intron, and odd telomeres in an unusually compact eukaryotic genome, the cryptomonad nucleomorph.</title>
        <authorList>
            <person name="Zauner S."/>
            <person name="Fraunholz M."/>
            <person name="Wastl J."/>
            <person name="Penny S."/>
            <person name="Beaton M."/>
            <person name="Cavalier-Smith T."/>
            <person name="Maier U.G."/>
            <person name="Douglas S."/>
        </authorList>
    </citation>
    <scope>NUCLEOTIDE SEQUENCE</scope>
</reference>
<feature type="compositionally biased region" description="Basic and acidic residues" evidence="1">
    <location>
        <begin position="99"/>
        <end position="112"/>
    </location>
</feature>
<keyword evidence="2" id="KW-0542">Nucleomorph</keyword>
<dbReference type="EMBL" id="AF165818">
    <property type="protein sequence ID" value="AAK39940.1"/>
    <property type="molecule type" value="Genomic_DNA"/>
</dbReference>
<reference evidence="4" key="1">
    <citation type="submission" date="1999-07" db="EMBL/GenBank/DDBJ databases">
        <authorList>
            <person name="Douglas S.E."/>
            <person name="Penny S.L."/>
        </authorList>
    </citation>
    <scope>NUCLEOTIDE SEQUENCE</scope>
</reference>
<keyword evidence="5" id="KW-0240">DNA-directed RNA polymerase</keyword>
<dbReference type="EMBL" id="AJ010592">
    <property type="protein sequence ID" value="CAC27117.1"/>
    <property type="molecule type" value="Genomic_DNA"/>
</dbReference>
<dbReference type="Proteomes" id="UP000242167">
    <property type="component" value="Nucleomorph 3"/>
</dbReference>
<dbReference type="Proteomes" id="UP000242167">
    <property type="component" value="Nucleomorph 2"/>
</dbReference>
<dbReference type="EMBL" id="AJ010592">
    <property type="protein sequence ID" value="CAC26973.1"/>
    <property type="molecule type" value="Genomic_DNA"/>
</dbReference>
<evidence type="ECO:0000313" key="6">
    <source>
        <dbReference type="Proteomes" id="UP000242167"/>
    </source>
</evidence>
<evidence type="ECO:0000313" key="3">
    <source>
        <dbReference type="EMBL" id="AAK39796.1"/>
    </source>
</evidence>
<dbReference type="RefSeq" id="XP_001713174.1">
    <property type="nucleotide sequence ID" value="XM_001713122.1"/>
</dbReference>
<dbReference type="RefSeq" id="XP_001713494.1">
    <property type="nucleotide sequence ID" value="XM_001713442.1"/>
</dbReference>
<dbReference type="RefSeq" id="XP_001713333.1">
    <property type="nucleotide sequence ID" value="XM_001713281.1"/>
</dbReference>
<evidence type="ECO:0000313" key="5">
    <source>
        <dbReference type="EMBL" id="CAC27117.1"/>
    </source>
</evidence>
<feature type="region of interest" description="Disordered" evidence="1">
    <location>
        <begin position="98"/>
        <end position="178"/>
    </location>
</feature>
<evidence type="ECO:0000256" key="1">
    <source>
        <dbReference type="SAM" id="MobiDB-lite"/>
    </source>
</evidence>
<protein>
    <submittedName>
        <fullName evidence="5">Uncharacterized protein</fullName>
    </submittedName>
</protein>
<evidence type="ECO:0000313" key="2">
    <source>
        <dbReference type="EMBL" id="AAK39789.1"/>
    </source>
</evidence>
<dbReference type="AlphaFoldDB" id="Q9AQU9"/>
<dbReference type="PIR" id="B90118">
    <property type="entry name" value="B90118"/>
</dbReference>
<dbReference type="PIR" id="B90117">
    <property type="entry name" value="B90117"/>
</dbReference>
<dbReference type="RefSeq" id="XP_001713645.1">
    <property type="nucleotide sequence ID" value="XM_001713593.1"/>
</dbReference>
<dbReference type="EMBL" id="AF165818">
    <property type="protein sequence ID" value="AAK39947.1"/>
    <property type="molecule type" value="Genomic_DNA"/>
</dbReference>
<feature type="compositionally biased region" description="Basic and acidic residues" evidence="1">
    <location>
        <begin position="137"/>
        <end position="159"/>
    </location>
</feature>
<name>Q9AQU9_GUITH</name>
<dbReference type="RefSeq" id="XP_001713652.1">
    <property type="nucleotide sequence ID" value="XM_001713600.1"/>
</dbReference>
<geneLocation type="nucleomorph" evidence="2"/>
<evidence type="ECO:0000313" key="4">
    <source>
        <dbReference type="EMBL" id="AAK39940.1"/>
    </source>
</evidence>
<dbReference type="PIR" id="G90101">
    <property type="entry name" value="G90101"/>
</dbReference>
<keyword evidence="5" id="KW-0804">Transcription</keyword>
<accession>Q9AQU9</accession>
<reference evidence="5 6" key="3">
    <citation type="journal article" date="2001" name="Nature">
        <title>The highly reduced genome of an enslaved algal nucleus.</title>
        <authorList>
            <person name="Douglas S."/>
            <person name="Zauner S."/>
            <person name="Fraunholz M."/>
            <person name="Beaton M."/>
            <person name="Penny S."/>
            <person name="Deng L."/>
            <person name="Wu X."/>
            <person name="Reith M."/>
            <person name="Cavalier-Smith T."/>
            <person name="Maier U."/>
        </authorList>
    </citation>
    <scope>NUCLEOTIDE SEQUENCE [LARGE SCALE GENOMIC DNA]</scope>
</reference>
<dbReference type="RefSeq" id="XP_001713487.1">
    <property type="nucleotide sequence ID" value="XM_001713435.1"/>
</dbReference>
<dbReference type="Proteomes" id="UP000242167">
    <property type="component" value="Nucleomorph 1"/>
</dbReference>
<dbReference type="GeneID" id="857434"/>
<dbReference type="GO" id="GO:0000428">
    <property type="term" value="C:DNA-directed RNA polymerase complex"/>
    <property type="evidence" value="ECO:0007669"/>
    <property type="project" value="UniProtKB-KW"/>
</dbReference>
<dbReference type="GeneID" id="857270"/>
<organism evidence="5 6">
    <name type="scientific">Guillardia theta</name>
    <name type="common">Cryptophyte</name>
    <name type="synonym">Cryptomonas phi</name>
    <dbReference type="NCBI Taxonomy" id="55529"/>
    <lineage>
        <taxon>Eukaryota</taxon>
        <taxon>Cryptophyceae</taxon>
        <taxon>Pyrenomonadales</taxon>
        <taxon>Geminigeraceae</taxon>
        <taxon>Guillardia</taxon>
    </lineage>
</organism>
<gene>
    <name evidence="2" type="primary">orf210</name>
    <name evidence="3" type="synonym">orf210b</name>
</gene>
<dbReference type="EMBL" id="AF083031">
    <property type="protein sequence ID" value="AAK39796.1"/>
    <property type="molecule type" value="Genomic_DNA"/>
</dbReference>
<dbReference type="PIR" id="B90082">
    <property type="entry name" value="B90082"/>
</dbReference>
<proteinExistence type="predicted"/>